<feature type="domain" description="Protein kinase" evidence="14">
    <location>
        <begin position="104"/>
        <end position="402"/>
    </location>
</feature>
<gene>
    <name evidence="15" type="ORF">BCR33DRAFT_714988</name>
</gene>
<keyword evidence="9 12" id="KW-0067">ATP-binding</keyword>
<evidence type="ECO:0000256" key="2">
    <source>
        <dbReference type="ARBA" id="ARBA00005926"/>
    </source>
</evidence>
<dbReference type="GO" id="GO:0005524">
    <property type="term" value="F:ATP binding"/>
    <property type="evidence" value="ECO:0007669"/>
    <property type="project" value="UniProtKB-UniRule"/>
</dbReference>
<organism evidence="15 16">
    <name type="scientific">Rhizoclosmatium globosum</name>
    <dbReference type="NCBI Taxonomy" id="329046"/>
    <lineage>
        <taxon>Eukaryota</taxon>
        <taxon>Fungi</taxon>
        <taxon>Fungi incertae sedis</taxon>
        <taxon>Chytridiomycota</taxon>
        <taxon>Chytridiomycota incertae sedis</taxon>
        <taxon>Chytridiomycetes</taxon>
        <taxon>Chytridiales</taxon>
        <taxon>Chytriomycetaceae</taxon>
        <taxon>Rhizoclosmatium</taxon>
    </lineage>
</organism>
<dbReference type="PROSITE" id="PS00108">
    <property type="entry name" value="PROTEIN_KINASE_ST"/>
    <property type="match status" value="1"/>
</dbReference>
<evidence type="ECO:0000256" key="3">
    <source>
        <dbReference type="ARBA" id="ARBA00012513"/>
    </source>
</evidence>
<evidence type="ECO:0000256" key="6">
    <source>
        <dbReference type="ARBA" id="ARBA00022679"/>
    </source>
</evidence>
<evidence type="ECO:0000313" key="15">
    <source>
        <dbReference type="EMBL" id="ORY47224.1"/>
    </source>
</evidence>
<evidence type="ECO:0000256" key="5">
    <source>
        <dbReference type="ARBA" id="ARBA00022527"/>
    </source>
</evidence>
<dbReference type="FunFam" id="3.30.200.20:FF:000538">
    <property type="entry name" value="Putative Casein kinase I"/>
    <property type="match status" value="1"/>
</dbReference>
<evidence type="ECO:0000259" key="14">
    <source>
        <dbReference type="PROSITE" id="PS50011"/>
    </source>
</evidence>
<evidence type="ECO:0000256" key="9">
    <source>
        <dbReference type="ARBA" id="ARBA00022840"/>
    </source>
</evidence>
<comment type="similarity">
    <text evidence="2">Belongs to the protein kinase superfamily. CK1 Ser/Thr protein kinase family. Casein kinase I subfamily.</text>
</comment>
<feature type="region of interest" description="Disordered" evidence="13">
    <location>
        <begin position="1"/>
        <end position="80"/>
    </location>
</feature>
<name>A0A1Y2CK43_9FUNG</name>
<evidence type="ECO:0000256" key="4">
    <source>
        <dbReference type="ARBA" id="ARBA00022490"/>
    </source>
</evidence>
<evidence type="ECO:0000256" key="13">
    <source>
        <dbReference type="SAM" id="MobiDB-lite"/>
    </source>
</evidence>
<keyword evidence="7 12" id="KW-0547">Nucleotide-binding</keyword>
<feature type="binding site" evidence="12">
    <location>
        <position position="133"/>
    </location>
    <ligand>
        <name>ATP</name>
        <dbReference type="ChEBI" id="CHEBI:30616"/>
    </ligand>
</feature>
<keyword evidence="4" id="KW-0963">Cytoplasm</keyword>
<protein>
    <recommendedName>
        <fullName evidence="3">non-specific serine/threonine protein kinase</fullName>
        <ecNumber evidence="3">2.7.11.1</ecNumber>
    </recommendedName>
</protein>
<dbReference type="InterPro" id="IPR050235">
    <property type="entry name" value="CK1_Ser-Thr_kinase"/>
</dbReference>
<comment type="catalytic activity">
    <reaction evidence="11">
        <text>L-seryl-[protein] + ATP = O-phospho-L-seryl-[protein] + ADP + H(+)</text>
        <dbReference type="Rhea" id="RHEA:17989"/>
        <dbReference type="Rhea" id="RHEA-COMP:9863"/>
        <dbReference type="Rhea" id="RHEA-COMP:11604"/>
        <dbReference type="ChEBI" id="CHEBI:15378"/>
        <dbReference type="ChEBI" id="CHEBI:29999"/>
        <dbReference type="ChEBI" id="CHEBI:30616"/>
        <dbReference type="ChEBI" id="CHEBI:83421"/>
        <dbReference type="ChEBI" id="CHEBI:456216"/>
        <dbReference type="EC" id="2.7.11.1"/>
    </reaction>
</comment>
<dbReference type="AlphaFoldDB" id="A0A1Y2CK43"/>
<keyword evidence="6" id="KW-0808">Transferase</keyword>
<dbReference type="PANTHER" id="PTHR11909">
    <property type="entry name" value="CASEIN KINASE-RELATED"/>
    <property type="match status" value="1"/>
</dbReference>
<evidence type="ECO:0000256" key="7">
    <source>
        <dbReference type="ARBA" id="ARBA00022741"/>
    </source>
</evidence>
<dbReference type="SUPFAM" id="SSF56112">
    <property type="entry name" value="Protein kinase-like (PK-like)"/>
    <property type="match status" value="1"/>
</dbReference>
<comment type="catalytic activity">
    <reaction evidence="10">
        <text>L-threonyl-[protein] + ATP = O-phospho-L-threonyl-[protein] + ADP + H(+)</text>
        <dbReference type="Rhea" id="RHEA:46608"/>
        <dbReference type="Rhea" id="RHEA-COMP:11060"/>
        <dbReference type="Rhea" id="RHEA-COMP:11605"/>
        <dbReference type="ChEBI" id="CHEBI:15378"/>
        <dbReference type="ChEBI" id="CHEBI:30013"/>
        <dbReference type="ChEBI" id="CHEBI:30616"/>
        <dbReference type="ChEBI" id="CHEBI:61977"/>
        <dbReference type="ChEBI" id="CHEBI:456216"/>
        <dbReference type="EC" id="2.7.11.1"/>
    </reaction>
</comment>
<evidence type="ECO:0000256" key="11">
    <source>
        <dbReference type="ARBA" id="ARBA00048679"/>
    </source>
</evidence>
<proteinExistence type="inferred from homology"/>
<comment type="subcellular location">
    <subcellularLocation>
        <location evidence="1">Cytoplasm</location>
    </subcellularLocation>
</comment>
<dbReference type="STRING" id="329046.A0A1Y2CK43"/>
<feature type="compositionally biased region" description="Low complexity" evidence="13">
    <location>
        <begin position="1"/>
        <end position="21"/>
    </location>
</feature>
<evidence type="ECO:0000256" key="1">
    <source>
        <dbReference type="ARBA" id="ARBA00004496"/>
    </source>
</evidence>
<feature type="compositionally biased region" description="Polar residues" evidence="13">
    <location>
        <begin position="525"/>
        <end position="534"/>
    </location>
</feature>
<evidence type="ECO:0000256" key="12">
    <source>
        <dbReference type="PROSITE-ProRule" id="PRU10141"/>
    </source>
</evidence>
<dbReference type="GO" id="GO:0004674">
    <property type="term" value="F:protein serine/threonine kinase activity"/>
    <property type="evidence" value="ECO:0007669"/>
    <property type="project" value="UniProtKB-KW"/>
</dbReference>
<dbReference type="InterPro" id="IPR017441">
    <property type="entry name" value="Protein_kinase_ATP_BS"/>
</dbReference>
<evidence type="ECO:0000256" key="10">
    <source>
        <dbReference type="ARBA" id="ARBA00047899"/>
    </source>
</evidence>
<feature type="compositionally biased region" description="Low complexity" evidence="13">
    <location>
        <begin position="60"/>
        <end position="80"/>
    </location>
</feature>
<keyword evidence="5" id="KW-0723">Serine/threonine-protein kinase</keyword>
<reference evidence="15 16" key="1">
    <citation type="submission" date="2016-07" db="EMBL/GenBank/DDBJ databases">
        <title>Pervasive Adenine N6-methylation of Active Genes in Fungi.</title>
        <authorList>
            <consortium name="DOE Joint Genome Institute"/>
            <person name="Mondo S.J."/>
            <person name="Dannebaum R.O."/>
            <person name="Kuo R.C."/>
            <person name="Labutti K."/>
            <person name="Haridas S."/>
            <person name="Kuo A."/>
            <person name="Salamov A."/>
            <person name="Ahrendt S.R."/>
            <person name="Lipzen A."/>
            <person name="Sullivan W."/>
            <person name="Andreopoulos W.B."/>
            <person name="Clum A."/>
            <person name="Lindquist E."/>
            <person name="Daum C."/>
            <person name="Ramamoorthy G.K."/>
            <person name="Gryganskyi A."/>
            <person name="Culley D."/>
            <person name="Magnuson J.K."/>
            <person name="James T.Y."/>
            <person name="O'Malley M.A."/>
            <person name="Stajich J.E."/>
            <person name="Spatafora J.W."/>
            <person name="Visel A."/>
            <person name="Grigoriev I.V."/>
        </authorList>
    </citation>
    <scope>NUCLEOTIDE SEQUENCE [LARGE SCALE GENOMIC DNA]</scope>
    <source>
        <strain evidence="15 16">JEL800</strain>
    </source>
</reference>
<keyword evidence="16" id="KW-1185">Reference proteome</keyword>
<dbReference type="Pfam" id="PF00069">
    <property type="entry name" value="Pkinase"/>
    <property type="match status" value="1"/>
</dbReference>
<dbReference type="PROSITE" id="PS50011">
    <property type="entry name" value="PROTEIN_KINASE_DOM"/>
    <property type="match status" value="1"/>
</dbReference>
<dbReference type="Proteomes" id="UP000193642">
    <property type="component" value="Unassembled WGS sequence"/>
</dbReference>
<comment type="caution">
    <text evidence="15">The sequence shown here is derived from an EMBL/GenBank/DDBJ whole genome shotgun (WGS) entry which is preliminary data.</text>
</comment>
<feature type="region of interest" description="Disordered" evidence="13">
    <location>
        <begin position="499"/>
        <end position="551"/>
    </location>
</feature>
<dbReference type="EMBL" id="MCGO01000014">
    <property type="protein sequence ID" value="ORY47224.1"/>
    <property type="molecule type" value="Genomic_DNA"/>
</dbReference>
<dbReference type="GO" id="GO:0071944">
    <property type="term" value="C:cell periphery"/>
    <property type="evidence" value="ECO:0007669"/>
    <property type="project" value="UniProtKB-ARBA"/>
</dbReference>
<dbReference type="InterPro" id="IPR011009">
    <property type="entry name" value="Kinase-like_dom_sf"/>
</dbReference>
<dbReference type="SMART" id="SM00220">
    <property type="entry name" value="S_TKc"/>
    <property type="match status" value="1"/>
</dbReference>
<dbReference type="GO" id="GO:0032880">
    <property type="term" value="P:regulation of protein localization"/>
    <property type="evidence" value="ECO:0007669"/>
    <property type="project" value="UniProtKB-ARBA"/>
</dbReference>
<evidence type="ECO:0000256" key="8">
    <source>
        <dbReference type="ARBA" id="ARBA00022777"/>
    </source>
</evidence>
<accession>A0A1Y2CK43</accession>
<dbReference type="OrthoDB" id="5800476at2759"/>
<dbReference type="GO" id="GO:0005737">
    <property type="term" value="C:cytoplasm"/>
    <property type="evidence" value="ECO:0007669"/>
    <property type="project" value="UniProtKB-SubCell"/>
</dbReference>
<dbReference type="Gene3D" id="1.10.510.10">
    <property type="entry name" value="Transferase(Phosphotransferase) domain 1"/>
    <property type="match status" value="1"/>
</dbReference>
<keyword evidence="8 15" id="KW-0418">Kinase</keyword>
<evidence type="ECO:0000313" key="16">
    <source>
        <dbReference type="Proteomes" id="UP000193642"/>
    </source>
</evidence>
<feature type="region of interest" description="Disordered" evidence="13">
    <location>
        <begin position="428"/>
        <end position="449"/>
    </location>
</feature>
<dbReference type="InterPro" id="IPR000719">
    <property type="entry name" value="Prot_kinase_dom"/>
</dbReference>
<dbReference type="InterPro" id="IPR008271">
    <property type="entry name" value="Ser/Thr_kinase_AS"/>
</dbReference>
<dbReference type="EC" id="2.7.11.1" evidence="3"/>
<dbReference type="PROSITE" id="PS00107">
    <property type="entry name" value="PROTEIN_KINASE_ATP"/>
    <property type="match status" value="1"/>
</dbReference>
<sequence length="570" mass="63643">MDSDATTLPAPTLPANPLKPASPEKEISHATTVDLPPSTPWEKPSTEFDKPQPAPPPSQPQLQITSQVQATPQQQPQSSLAAMAANGLSNSTSSNNANMVGTHFKVGRKIGEGSFGVIYEGLNVINNIPVAIKFEPRKSEAPQLRDEYRTYKILANTVGVPNVYYFGQEGLHNILCIDLLGPSLEDMFDLCQRKFSLKTVAMVAKAMVTRIQSVHDRHLIYRDIKPDNFLIGRLPRSSEMAARAAGTNNPDPYGVVSNHSKEWNHPASQVFLVDFGMAKLYRDPRTGQHIPYREKKSLSGTARYMSINTHLGREQSRRDDLESLGHVFMYFLRGSLPWQGMKAATNKQKYEKIGEKKRTTPIQELCEGFPVEFSIYLKYCRDLKFDESPDYEYLKGLFSKVLQDINEVEDGVYDWMIAMDIQRRERELERERRSRGAGGAGHQSSTTLQVQVTHAPQITPAGDSIRPAHGTSFMTSATPLNQQVQQQQQAPQTPLKAIAENRASDTRTPVSRGAANYPRGAANVGQVSDMPSMSQTQQQQQQQPRVSVKGAERRKKWWESLCCCGSRAVE</sequence>
<dbReference type="FunFam" id="1.10.510.10:FF:000703">
    <property type="entry name" value="Casein kinase I gamma"/>
    <property type="match status" value="1"/>
</dbReference>